<name>A0A8F9TUW4_9BACT</name>
<dbReference type="NCBIfam" id="TIGR02284">
    <property type="entry name" value="PA2169 family four-helix-bundle protein"/>
    <property type="match status" value="1"/>
</dbReference>
<feature type="domain" description="DUF2383" evidence="1">
    <location>
        <begin position="8"/>
        <end position="117"/>
    </location>
</feature>
<sequence length="153" mass="17196">MKTEHEKTISILNDLVETCNDGHHGFRTAGEDAEDQELRNLFEQFAAERQRFTGELQNRIRSLGGDPDQHGSVSGTLHRGWIDIKSAIASNEPHSVLAECERGEDAALKAYREALKKDLDLATRDIVSRQLTAIQAAHDRVKQLRDSSKYATR</sequence>
<proteinExistence type="predicted"/>
<dbReference type="KEGG" id="ole:K0B96_11925"/>
<dbReference type="SUPFAM" id="SSF47240">
    <property type="entry name" value="Ferritin-like"/>
    <property type="match status" value="1"/>
</dbReference>
<dbReference type="Proteomes" id="UP000825051">
    <property type="component" value="Chromosome"/>
</dbReference>
<gene>
    <name evidence="2" type="ORF">K0B96_11925</name>
</gene>
<dbReference type="Pfam" id="PF09537">
    <property type="entry name" value="DUF2383"/>
    <property type="match status" value="1"/>
</dbReference>
<dbReference type="InterPro" id="IPR016920">
    <property type="entry name" value="UCP029477"/>
</dbReference>
<keyword evidence="3" id="KW-1185">Reference proteome</keyword>
<evidence type="ECO:0000313" key="3">
    <source>
        <dbReference type="Proteomes" id="UP000825051"/>
    </source>
</evidence>
<dbReference type="PIRSF" id="PIRSF029477">
    <property type="entry name" value="UCP029477"/>
    <property type="match status" value="1"/>
</dbReference>
<dbReference type="InterPro" id="IPR019052">
    <property type="entry name" value="DUF2383"/>
</dbReference>
<dbReference type="RefSeq" id="WP_220161121.1">
    <property type="nucleotide sequence ID" value="NZ_CP080507.1"/>
</dbReference>
<dbReference type="InterPro" id="IPR012347">
    <property type="entry name" value="Ferritin-like"/>
</dbReference>
<reference evidence="2" key="1">
    <citation type="submission" date="2021-08" db="EMBL/GenBank/DDBJ databases">
        <title>Genome of a novel bacterium of the phylum Verrucomicrobia, Oleiharenicola sp. KSB-15.</title>
        <authorList>
            <person name="Chung J.-H."/>
            <person name="Ahn J.-H."/>
            <person name="Yoon Y."/>
            <person name="Kim D.-Y."/>
            <person name="An S.-H."/>
            <person name="Park I."/>
            <person name="Yeon J."/>
        </authorList>
    </citation>
    <scope>NUCLEOTIDE SEQUENCE</scope>
    <source>
        <strain evidence="2">KSB-15</strain>
    </source>
</reference>
<protein>
    <submittedName>
        <fullName evidence="2">PA2169 family four-helix-bundle protein</fullName>
    </submittedName>
</protein>
<dbReference type="InterPro" id="IPR009078">
    <property type="entry name" value="Ferritin-like_SF"/>
</dbReference>
<dbReference type="Gene3D" id="1.20.1260.10">
    <property type="match status" value="1"/>
</dbReference>
<organism evidence="2 3">
    <name type="scientific">Horticoccus luteus</name>
    <dbReference type="NCBI Taxonomy" id="2862869"/>
    <lineage>
        <taxon>Bacteria</taxon>
        <taxon>Pseudomonadati</taxon>
        <taxon>Verrucomicrobiota</taxon>
        <taxon>Opitutia</taxon>
        <taxon>Opitutales</taxon>
        <taxon>Opitutaceae</taxon>
        <taxon>Horticoccus</taxon>
    </lineage>
</organism>
<evidence type="ECO:0000259" key="1">
    <source>
        <dbReference type="Pfam" id="PF09537"/>
    </source>
</evidence>
<dbReference type="EMBL" id="CP080507">
    <property type="protein sequence ID" value="QYM78017.1"/>
    <property type="molecule type" value="Genomic_DNA"/>
</dbReference>
<dbReference type="InterPro" id="IPR011971">
    <property type="entry name" value="CHP02284"/>
</dbReference>
<evidence type="ECO:0000313" key="2">
    <source>
        <dbReference type="EMBL" id="QYM78017.1"/>
    </source>
</evidence>
<dbReference type="AlphaFoldDB" id="A0A8F9TUW4"/>
<accession>A0A8F9TUW4</accession>